<feature type="signal peptide" evidence="6">
    <location>
        <begin position="1"/>
        <end position="34"/>
    </location>
</feature>
<name>A0A8G2BY65_9BACT</name>
<dbReference type="EMBL" id="FNVS01000017">
    <property type="protein sequence ID" value="SEG15334.1"/>
    <property type="molecule type" value="Genomic_DNA"/>
</dbReference>
<feature type="active site" evidence="5">
    <location>
        <position position="64"/>
    </location>
</feature>
<organism evidence="7 8">
    <name type="scientific">Parabacteroides chinchillae</name>
    <dbReference type="NCBI Taxonomy" id="871327"/>
    <lineage>
        <taxon>Bacteria</taxon>
        <taxon>Pseudomonadati</taxon>
        <taxon>Bacteroidota</taxon>
        <taxon>Bacteroidia</taxon>
        <taxon>Bacteroidales</taxon>
        <taxon>Tannerellaceae</taxon>
        <taxon>Parabacteroides</taxon>
    </lineage>
</organism>
<evidence type="ECO:0000256" key="5">
    <source>
        <dbReference type="PIRSR" id="PIRSR005700-1"/>
    </source>
</evidence>
<keyword evidence="1 4" id="KW-0645">Protease</keyword>
<dbReference type="AlphaFoldDB" id="A0A8G2BY65"/>
<evidence type="ECO:0000313" key="7">
    <source>
        <dbReference type="EMBL" id="SEG15334.1"/>
    </source>
</evidence>
<keyword evidence="6" id="KW-0732">Signal</keyword>
<reference evidence="7 8" key="1">
    <citation type="submission" date="2016-10" db="EMBL/GenBank/DDBJ databases">
        <authorList>
            <person name="Varghese N."/>
            <person name="Submissions S."/>
        </authorList>
    </citation>
    <scope>NUCLEOTIDE SEQUENCE [LARGE SCALE GENOMIC DNA]</scope>
    <source>
        <strain evidence="7 8">DSM 29073</strain>
    </source>
</reference>
<feature type="active site" evidence="5">
    <location>
        <position position="366"/>
    </location>
</feature>
<keyword evidence="3 4" id="KW-0788">Thiol protease</keyword>
<dbReference type="PROSITE" id="PS00139">
    <property type="entry name" value="THIOL_PROTEASE_CYS"/>
    <property type="match status" value="1"/>
</dbReference>
<keyword evidence="8" id="KW-1185">Reference proteome</keyword>
<feature type="chain" id="PRO_5034913606" description="Aminopeptidase" evidence="6">
    <location>
        <begin position="35"/>
        <end position="410"/>
    </location>
</feature>
<dbReference type="GO" id="GO:0006508">
    <property type="term" value="P:proteolysis"/>
    <property type="evidence" value="ECO:0007669"/>
    <property type="project" value="UniProtKB-KW"/>
</dbReference>
<evidence type="ECO:0000256" key="4">
    <source>
        <dbReference type="PIRNR" id="PIRNR005700"/>
    </source>
</evidence>
<evidence type="ECO:0000256" key="6">
    <source>
        <dbReference type="SAM" id="SignalP"/>
    </source>
</evidence>
<dbReference type="GO" id="GO:0043418">
    <property type="term" value="P:homocysteine catabolic process"/>
    <property type="evidence" value="ECO:0007669"/>
    <property type="project" value="TreeGrafter"/>
</dbReference>
<dbReference type="InterPro" id="IPR000169">
    <property type="entry name" value="Pept_cys_AS"/>
</dbReference>
<dbReference type="GO" id="GO:0005737">
    <property type="term" value="C:cytoplasm"/>
    <property type="evidence" value="ECO:0007669"/>
    <property type="project" value="TreeGrafter"/>
</dbReference>
<keyword evidence="4 7" id="KW-0031">Aminopeptidase</keyword>
<dbReference type="SUPFAM" id="SSF54001">
    <property type="entry name" value="Cysteine proteinases"/>
    <property type="match status" value="1"/>
</dbReference>
<accession>A0A8G2BY65</accession>
<dbReference type="Pfam" id="PF03051">
    <property type="entry name" value="Peptidase_C1_2"/>
    <property type="match status" value="2"/>
</dbReference>
<evidence type="ECO:0000256" key="3">
    <source>
        <dbReference type="ARBA" id="ARBA00022807"/>
    </source>
</evidence>
<feature type="active site" evidence="5">
    <location>
        <position position="345"/>
    </location>
</feature>
<dbReference type="InterPro" id="IPR038765">
    <property type="entry name" value="Papain-like_cys_pep_sf"/>
</dbReference>
<dbReference type="Proteomes" id="UP000236725">
    <property type="component" value="Unassembled WGS sequence"/>
</dbReference>
<dbReference type="InterPro" id="IPR004134">
    <property type="entry name" value="Peptidase_C1B"/>
</dbReference>
<evidence type="ECO:0000256" key="1">
    <source>
        <dbReference type="ARBA" id="ARBA00022670"/>
    </source>
</evidence>
<proteinExistence type="inferred from homology"/>
<dbReference type="GO" id="GO:0009636">
    <property type="term" value="P:response to toxic substance"/>
    <property type="evidence" value="ECO:0007669"/>
    <property type="project" value="TreeGrafter"/>
</dbReference>
<dbReference type="PANTHER" id="PTHR10363">
    <property type="entry name" value="BLEOMYCIN HYDROLASE"/>
    <property type="match status" value="1"/>
</dbReference>
<dbReference type="PIRSF" id="PIRSF005700">
    <property type="entry name" value="PepC"/>
    <property type="match status" value="1"/>
</dbReference>
<evidence type="ECO:0000313" key="8">
    <source>
        <dbReference type="Proteomes" id="UP000236725"/>
    </source>
</evidence>
<dbReference type="Gene3D" id="3.90.70.10">
    <property type="entry name" value="Cysteine proteinases"/>
    <property type="match status" value="1"/>
</dbReference>
<protein>
    <recommendedName>
        <fullName evidence="4">Aminopeptidase</fullName>
    </recommendedName>
</protein>
<dbReference type="GO" id="GO:0070005">
    <property type="term" value="F:cysteine-type aminopeptidase activity"/>
    <property type="evidence" value="ECO:0007669"/>
    <property type="project" value="InterPro"/>
</dbReference>
<keyword evidence="2 4" id="KW-0378">Hydrolase</keyword>
<gene>
    <name evidence="7" type="ORF">SAMN05444001_11721</name>
</gene>
<evidence type="ECO:0000256" key="2">
    <source>
        <dbReference type="ARBA" id="ARBA00022801"/>
    </source>
</evidence>
<comment type="similarity">
    <text evidence="4">Belongs to the peptidase C1 family.</text>
</comment>
<sequence length="410" mass="46909">MQTRLIANKKINNRKMKKLIAAGLLLACSLTTLSAQDAKGEYVFTPVKELKITPVKNQNRTGTCWCFSTLGFLESELLRMGKGEYDLSEMYIVNHSYKDKADKFVRLHGKLNFAQGGSFEDVLYAWKNYGIVPEEVMTGLQYGEDMHAHSEMEQVATAYLNALIKNPNGKLSTAWQKGFDGIIDAYLGEFPKTFTYKGKEYTPISFAKELGLNMDDYVSLTSFTHHPFYTTFPIEVEDNWRWADSYNLPIDELMEVFDNAINTGYTIAWGSDVSEKGYTRNGIGVIPDIESLERSGSDQDRWLGLTKKEKDEEIKKMLEKPCDELTITQEMRQTAYDNYQTTDDHGMQIYGIAKDQNGKKFYMVKNSWGTDNKYKGTWYVSEPFVKYKTMNIVVHKDALPKAIRTKLGIK</sequence>
<dbReference type="PANTHER" id="PTHR10363:SF2">
    <property type="entry name" value="BLEOMYCIN HYDROLASE"/>
    <property type="match status" value="1"/>
</dbReference>
<comment type="caution">
    <text evidence="7">The sequence shown here is derived from an EMBL/GenBank/DDBJ whole genome shotgun (WGS) entry which is preliminary data.</text>
</comment>